<evidence type="ECO:0000256" key="7">
    <source>
        <dbReference type="ARBA" id="ARBA00023136"/>
    </source>
</evidence>
<comment type="function">
    <text evidence="8 9">Intramembrane glycolipid transporter that operates in the biosynthetic pathway of dolichol-linked oligosaccharides, the glycan precursors employed in protein asparagine (N)-glycosylation. The sequential addition of sugars to dolichol pyrophosphate produces dolichol-linked oligosaccharides containing fourteen sugars, including two GlcNAcs, nine mannoses and three glucoses. Once assembled, the oligosaccharide is transferred from the lipid to nascent proteins by oligosaccharyltransferases. The assembly of dolichol-linked oligosaccharides begins on the cytosolic side of the endoplasmic reticulum membrane and finishes in its lumen. RFT1 could mediate the translocation of the cytosolically oriented intermediate DolPP-GlcNAc2Man5, produced by ALG11, into the ER lumen where dolichol-linked oligosaccharides assembly continues. However, the intramembrane lipid transporter activity could not be confirmed in vitro.</text>
</comment>
<keyword evidence="5" id="KW-0256">Endoplasmic reticulum</keyword>
<keyword evidence="7 9" id="KW-0472">Membrane</keyword>
<comment type="pathway">
    <text evidence="2">Protein modification; protein glycosylation.</text>
</comment>
<feature type="transmembrane region" description="Helical" evidence="9">
    <location>
        <begin position="60"/>
        <end position="80"/>
    </location>
</feature>
<evidence type="ECO:0000313" key="11">
    <source>
        <dbReference type="Proteomes" id="UP000886595"/>
    </source>
</evidence>
<evidence type="ECO:0000256" key="3">
    <source>
        <dbReference type="ARBA" id="ARBA00010288"/>
    </source>
</evidence>
<reference evidence="10 11" key="1">
    <citation type="submission" date="2020-02" db="EMBL/GenBank/DDBJ databases">
        <authorList>
            <person name="Ma Q."/>
            <person name="Huang Y."/>
            <person name="Song X."/>
            <person name="Pei D."/>
        </authorList>
    </citation>
    <scope>NUCLEOTIDE SEQUENCE [LARGE SCALE GENOMIC DNA]</scope>
    <source>
        <strain evidence="10">Sxm20200214</strain>
        <tissue evidence="10">Leaf</tissue>
    </source>
</reference>
<evidence type="ECO:0000256" key="8">
    <source>
        <dbReference type="ARBA" id="ARBA00045912"/>
    </source>
</evidence>
<keyword evidence="11" id="KW-1185">Reference proteome</keyword>
<evidence type="ECO:0000256" key="6">
    <source>
        <dbReference type="ARBA" id="ARBA00022989"/>
    </source>
</evidence>
<comment type="caution">
    <text evidence="9">Lacks conserved residue(s) required for the propagation of feature annotation.</text>
</comment>
<evidence type="ECO:0000256" key="5">
    <source>
        <dbReference type="ARBA" id="ARBA00022824"/>
    </source>
</evidence>
<dbReference type="Pfam" id="PF04506">
    <property type="entry name" value="Rft-1"/>
    <property type="match status" value="1"/>
</dbReference>
<accession>A0A8X7P1A8</accession>
<sequence>MVYVMITSKEEETRNLLDRGLEACNVLYLWHLARAIHTLSSDCCMVKNGAMEKLPWRQFYCLYIIVLAMNGTSEAFLHAIGTEDQLKRSNDMLLVFSLIYITLNILLIRSAGAIGLILANSLNMMFRIIYSGQFIQRYFQGDPSSSFSFRKCFPSGWQILILSGIITVISEKTILDHKNFWATFPVHFAIGFLCFCLSAFVIYRRERVLINRIIRFRNHDHDD</sequence>
<dbReference type="Proteomes" id="UP000886595">
    <property type="component" value="Unassembled WGS sequence"/>
</dbReference>
<keyword evidence="4 9" id="KW-0812">Transmembrane</keyword>
<comment type="subcellular location">
    <subcellularLocation>
        <location evidence="1 9">Endoplasmic reticulum membrane</location>
        <topology evidence="1 9">Multi-pass membrane protein</topology>
    </subcellularLocation>
</comment>
<feature type="transmembrane region" description="Helical" evidence="9">
    <location>
        <begin position="182"/>
        <end position="203"/>
    </location>
</feature>
<evidence type="ECO:0000256" key="9">
    <source>
        <dbReference type="RuleBase" id="RU365067"/>
    </source>
</evidence>
<dbReference type="GO" id="GO:0005789">
    <property type="term" value="C:endoplasmic reticulum membrane"/>
    <property type="evidence" value="ECO:0007669"/>
    <property type="project" value="UniProtKB-SubCell"/>
</dbReference>
<gene>
    <name evidence="10" type="ORF">Bca52824_095936</name>
</gene>
<name>A0A8X7P1A8_BRACI</name>
<dbReference type="InterPro" id="IPR007594">
    <property type="entry name" value="RFT1"/>
</dbReference>
<evidence type="ECO:0000256" key="2">
    <source>
        <dbReference type="ARBA" id="ARBA00004922"/>
    </source>
</evidence>
<evidence type="ECO:0000256" key="1">
    <source>
        <dbReference type="ARBA" id="ARBA00004477"/>
    </source>
</evidence>
<evidence type="ECO:0000256" key="4">
    <source>
        <dbReference type="ARBA" id="ARBA00022692"/>
    </source>
</evidence>
<protein>
    <recommendedName>
        <fullName evidence="9">Protein RFT1 homolog</fullName>
    </recommendedName>
</protein>
<evidence type="ECO:0000313" key="10">
    <source>
        <dbReference type="EMBL" id="KAG2242223.1"/>
    </source>
</evidence>
<comment type="similarity">
    <text evidence="3 9">Belongs to the RFT1 family.</text>
</comment>
<organism evidence="10 11">
    <name type="scientific">Brassica carinata</name>
    <name type="common">Ethiopian mustard</name>
    <name type="synonym">Abyssinian cabbage</name>
    <dbReference type="NCBI Taxonomy" id="52824"/>
    <lineage>
        <taxon>Eukaryota</taxon>
        <taxon>Viridiplantae</taxon>
        <taxon>Streptophyta</taxon>
        <taxon>Embryophyta</taxon>
        <taxon>Tracheophyta</taxon>
        <taxon>Spermatophyta</taxon>
        <taxon>Magnoliopsida</taxon>
        <taxon>eudicotyledons</taxon>
        <taxon>Gunneridae</taxon>
        <taxon>Pentapetalae</taxon>
        <taxon>rosids</taxon>
        <taxon>malvids</taxon>
        <taxon>Brassicales</taxon>
        <taxon>Brassicaceae</taxon>
        <taxon>Brassiceae</taxon>
        <taxon>Brassica</taxon>
    </lineage>
</organism>
<dbReference type="AlphaFoldDB" id="A0A8X7P1A8"/>
<feature type="transmembrane region" description="Helical" evidence="9">
    <location>
        <begin position="152"/>
        <end position="170"/>
    </location>
</feature>
<dbReference type="EMBL" id="JAAMPC010000577">
    <property type="protein sequence ID" value="KAG2242223.1"/>
    <property type="molecule type" value="Genomic_DNA"/>
</dbReference>
<dbReference type="PANTHER" id="PTHR13117">
    <property type="entry name" value="ENDOPLASMIC RETICULUM MULTISPAN TRANSMEMBRANE PROTEIN-RELATED"/>
    <property type="match status" value="1"/>
</dbReference>
<dbReference type="GO" id="GO:0034203">
    <property type="term" value="P:glycolipid translocation"/>
    <property type="evidence" value="ECO:0007669"/>
    <property type="project" value="TreeGrafter"/>
</dbReference>
<dbReference type="OrthoDB" id="9979195at2759"/>
<feature type="transmembrane region" description="Helical" evidence="9">
    <location>
        <begin position="92"/>
        <end position="119"/>
    </location>
</feature>
<dbReference type="PANTHER" id="PTHR13117:SF5">
    <property type="entry name" value="PROTEIN RFT1 HOMOLOG"/>
    <property type="match status" value="1"/>
</dbReference>
<comment type="caution">
    <text evidence="10">The sequence shown here is derived from an EMBL/GenBank/DDBJ whole genome shotgun (WGS) entry which is preliminary data.</text>
</comment>
<keyword evidence="6 9" id="KW-1133">Transmembrane helix</keyword>
<proteinExistence type="inferred from homology"/>
<dbReference type="GO" id="GO:0006488">
    <property type="term" value="P:dolichol-linked oligosaccharide biosynthetic process"/>
    <property type="evidence" value="ECO:0007669"/>
    <property type="project" value="InterPro"/>
</dbReference>